<proteinExistence type="predicted"/>
<dbReference type="Proteomes" id="UP000789508">
    <property type="component" value="Unassembled WGS sequence"/>
</dbReference>
<dbReference type="AlphaFoldDB" id="A0A9N9CR62"/>
<feature type="repeat" description="PPR" evidence="1">
    <location>
        <begin position="568"/>
        <end position="602"/>
    </location>
</feature>
<feature type="repeat" description="PPR" evidence="1">
    <location>
        <begin position="427"/>
        <end position="461"/>
    </location>
</feature>
<keyword evidence="4" id="KW-1185">Reference proteome</keyword>
<feature type="compositionally biased region" description="Low complexity" evidence="2">
    <location>
        <begin position="716"/>
        <end position="725"/>
    </location>
</feature>
<dbReference type="OrthoDB" id="407658at2759"/>
<organism evidence="3 4">
    <name type="scientific">Ambispora leptoticha</name>
    <dbReference type="NCBI Taxonomy" id="144679"/>
    <lineage>
        <taxon>Eukaryota</taxon>
        <taxon>Fungi</taxon>
        <taxon>Fungi incertae sedis</taxon>
        <taxon>Mucoromycota</taxon>
        <taxon>Glomeromycotina</taxon>
        <taxon>Glomeromycetes</taxon>
        <taxon>Archaeosporales</taxon>
        <taxon>Ambisporaceae</taxon>
        <taxon>Ambispora</taxon>
    </lineage>
</organism>
<dbReference type="PANTHER" id="PTHR45613">
    <property type="entry name" value="PENTATRICOPEPTIDE REPEAT-CONTAINING PROTEIN"/>
    <property type="match status" value="1"/>
</dbReference>
<feature type="compositionally biased region" description="Basic and acidic residues" evidence="2">
    <location>
        <begin position="726"/>
        <end position="735"/>
    </location>
</feature>
<feature type="repeat" description="PPR" evidence="1">
    <location>
        <begin position="392"/>
        <end position="426"/>
    </location>
</feature>
<name>A0A9N9CR62_9GLOM</name>
<feature type="region of interest" description="Disordered" evidence="2">
    <location>
        <begin position="716"/>
        <end position="735"/>
    </location>
</feature>
<gene>
    <name evidence="3" type="ORF">ALEPTO_LOCUS8569</name>
</gene>
<dbReference type="PANTHER" id="PTHR45613:SF9">
    <property type="entry name" value="MITOCHONDRIAL GROUP I INTRON SPLICING FACTOR CCM1"/>
    <property type="match status" value="1"/>
</dbReference>
<dbReference type="SUPFAM" id="SSF48452">
    <property type="entry name" value="TPR-like"/>
    <property type="match status" value="1"/>
</dbReference>
<evidence type="ECO:0000256" key="2">
    <source>
        <dbReference type="SAM" id="MobiDB-lite"/>
    </source>
</evidence>
<feature type="repeat" description="PPR" evidence="1">
    <location>
        <begin position="497"/>
        <end position="531"/>
    </location>
</feature>
<evidence type="ECO:0000256" key="1">
    <source>
        <dbReference type="PROSITE-ProRule" id="PRU00708"/>
    </source>
</evidence>
<protein>
    <submittedName>
        <fullName evidence="3">2351_t:CDS:1</fullName>
    </submittedName>
</protein>
<dbReference type="NCBIfam" id="TIGR00756">
    <property type="entry name" value="PPR"/>
    <property type="match status" value="6"/>
</dbReference>
<sequence>MLLITKSSISRTASNINNINISCQLCKYEKLPLRRLFLYTRQDENQKRVLLSNYHALNGLLRSGTTIKNKFATSHLINRDSMNRKTLYTNNLGRIYENMPQHRPKTEMGLQPVIRLEGRTANEIWDDYSKLTVEQIRTLQVEPDFNIMLSIFKRELIKPGVGLMMKHIFNDIMEKAGQKPSMNCFNIMLSAYKELKDLVGCKACYQKMQEFEVPVNRVTYNVMIAAHVKLGDPMDGIKLYEEMVKRNIRREKTTYMIMIDAYLRARDRLDENVCMEKAMEIFRSIERDRLTYDDRTFNAIMNFRVKMNLNDKNMDEVADLFREMKKRRIQPTTVTYSILINALVQAKRKDEAVELYKEMQRYNIPDNVQILKSLDISKLEALKMMRQKSSFTERDYNELIANAIKESDWIHAFEVFKTMRQKGVEPTITTYTIFIEAYIKNSEIDLAMDIFKGMKHEGIQPDIYIFTSLIKGNLKVSRFGEALELISLMEKDGVKGNTVTMNTLIKAAADFKEYNLAEGVYKRMQRNQISPDRATYKILLWLAAQYRDDETLEELLKEMREKYKLEENDEIYQSIITGFSKAGKVYDAMRWYYDMKNKGFQPSRVIISHLIEIFSKRRDNPTTIRLWNEMLELKHKPDGLDVRNVMEVADGIAAKQIAKQLEALGRGEQVERLQVVGDGDDPQTFLRQLKKSSDFKLNRDTGSRQFDNQLNYNMNTMNNNNLNHNRYNDPQRDSY</sequence>
<evidence type="ECO:0000313" key="3">
    <source>
        <dbReference type="EMBL" id="CAG8611236.1"/>
    </source>
</evidence>
<comment type="caution">
    <text evidence="3">The sequence shown here is derived from an EMBL/GenBank/DDBJ whole genome shotgun (WGS) entry which is preliminary data.</text>
</comment>
<dbReference type="PROSITE" id="PS51375">
    <property type="entry name" value="PPR"/>
    <property type="match status" value="7"/>
</dbReference>
<dbReference type="InterPro" id="IPR011990">
    <property type="entry name" value="TPR-like_helical_dom_sf"/>
</dbReference>
<accession>A0A9N9CR62</accession>
<feature type="repeat" description="PPR" evidence="1">
    <location>
        <begin position="462"/>
        <end position="496"/>
    </location>
</feature>
<dbReference type="Gene3D" id="1.25.40.10">
    <property type="entry name" value="Tetratricopeptide repeat domain"/>
    <property type="match status" value="4"/>
</dbReference>
<dbReference type="EMBL" id="CAJVPS010005091">
    <property type="protein sequence ID" value="CAG8611236.1"/>
    <property type="molecule type" value="Genomic_DNA"/>
</dbReference>
<evidence type="ECO:0000313" key="4">
    <source>
        <dbReference type="Proteomes" id="UP000789508"/>
    </source>
</evidence>
<dbReference type="Pfam" id="PF13041">
    <property type="entry name" value="PPR_2"/>
    <property type="match status" value="4"/>
</dbReference>
<dbReference type="InterPro" id="IPR002885">
    <property type="entry name" value="PPR_rpt"/>
</dbReference>
<reference evidence="3" key="1">
    <citation type="submission" date="2021-06" db="EMBL/GenBank/DDBJ databases">
        <authorList>
            <person name="Kallberg Y."/>
            <person name="Tangrot J."/>
            <person name="Rosling A."/>
        </authorList>
    </citation>
    <scope>NUCLEOTIDE SEQUENCE</scope>
    <source>
        <strain evidence="3">FL130A</strain>
    </source>
</reference>
<feature type="repeat" description="PPR" evidence="1">
    <location>
        <begin position="216"/>
        <end position="250"/>
    </location>
</feature>
<dbReference type="Pfam" id="PF01535">
    <property type="entry name" value="PPR"/>
    <property type="match status" value="3"/>
</dbReference>
<feature type="repeat" description="PPR" evidence="1">
    <location>
        <begin position="332"/>
        <end position="366"/>
    </location>
</feature>